<dbReference type="Proteomes" id="UP000420707">
    <property type="component" value="Unassembled WGS sequence"/>
</dbReference>
<gene>
    <name evidence="1" type="ORF">F7D90_12580</name>
</gene>
<sequence length="77" mass="8603">MIIGENGLYFSGSPISIETDNEDTFQTIIKRSASINLVTKDYIGDKLFADNSRNIKVNIYKGDKCIYAGFVEPNTFS</sequence>
<evidence type="ECO:0000313" key="2">
    <source>
        <dbReference type="Proteomes" id="UP000420707"/>
    </source>
</evidence>
<protein>
    <submittedName>
        <fullName evidence="1">Uncharacterized protein</fullName>
    </submittedName>
</protein>
<name>A0AAW9T9C1_9BACT</name>
<organism evidence="1 2">
    <name type="scientific">Segatella copri</name>
    <dbReference type="NCBI Taxonomy" id="165179"/>
    <lineage>
        <taxon>Bacteria</taxon>
        <taxon>Pseudomonadati</taxon>
        <taxon>Bacteroidota</taxon>
        <taxon>Bacteroidia</taxon>
        <taxon>Bacteroidales</taxon>
        <taxon>Prevotellaceae</taxon>
        <taxon>Segatella</taxon>
    </lineage>
</organism>
<dbReference type="RefSeq" id="WP_153086115.1">
    <property type="nucleotide sequence ID" value="NZ_JAVRBH010000001.1"/>
</dbReference>
<dbReference type="EMBL" id="VZCR01000088">
    <property type="protein sequence ID" value="MQN32760.1"/>
    <property type="molecule type" value="Genomic_DNA"/>
</dbReference>
<proteinExistence type="predicted"/>
<dbReference type="AlphaFoldDB" id="A0AAW9T9C1"/>
<accession>A0AAW9T9C1</accession>
<comment type="caution">
    <text evidence="1">The sequence shown here is derived from an EMBL/GenBank/DDBJ whole genome shotgun (WGS) entry which is preliminary data.</text>
</comment>
<reference evidence="2" key="1">
    <citation type="submission" date="2019-09" db="EMBL/GenBank/DDBJ databases">
        <title>Distinct polysaccharide growth profiles of human intestinal Prevotella copri isolates.</title>
        <authorList>
            <person name="Fehlner-Peach H."/>
            <person name="Magnabosco C."/>
            <person name="Raghavan V."/>
            <person name="Scher J.U."/>
            <person name="Tett A."/>
            <person name="Cox L.M."/>
            <person name="Gottsegen C."/>
            <person name="Watters A."/>
            <person name="Wiltshire- Gordon J.D."/>
            <person name="Segata N."/>
            <person name="Bonneau R."/>
            <person name="Littman D.R."/>
        </authorList>
    </citation>
    <scope>NUCLEOTIDE SEQUENCE [LARGE SCALE GENOMIC DNA]</scope>
    <source>
        <strain evidence="2">iAP146</strain>
    </source>
</reference>
<evidence type="ECO:0000313" key="1">
    <source>
        <dbReference type="EMBL" id="MQN32760.1"/>
    </source>
</evidence>